<evidence type="ECO:0000313" key="3">
    <source>
        <dbReference type="Proteomes" id="UP001242045"/>
    </source>
</evidence>
<dbReference type="RefSeq" id="WP_307687323.1">
    <property type="nucleotide sequence ID" value="NZ_JAUSRD010000027.1"/>
</dbReference>
<evidence type="ECO:0000313" key="2">
    <source>
        <dbReference type="EMBL" id="MDP9897389.1"/>
    </source>
</evidence>
<dbReference type="EMBL" id="JAUSRD010000027">
    <property type="protein sequence ID" value="MDP9897389.1"/>
    <property type="molecule type" value="Genomic_DNA"/>
</dbReference>
<organism evidence="2 3">
    <name type="scientific">Variovorax boronicumulans</name>
    <dbReference type="NCBI Taxonomy" id="436515"/>
    <lineage>
        <taxon>Bacteria</taxon>
        <taxon>Pseudomonadati</taxon>
        <taxon>Pseudomonadota</taxon>
        <taxon>Betaproteobacteria</taxon>
        <taxon>Burkholderiales</taxon>
        <taxon>Comamonadaceae</taxon>
        <taxon>Variovorax</taxon>
    </lineage>
</organism>
<reference evidence="2" key="1">
    <citation type="submission" date="2023-07" db="EMBL/GenBank/DDBJ databases">
        <title>Sorghum-associated microbial communities from plants grown in Nebraska, USA.</title>
        <authorList>
            <person name="Schachtman D."/>
        </authorList>
    </citation>
    <scope>NUCLEOTIDE SEQUENCE</scope>
    <source>
        <strain evidence="2">DS3754</strain>
    </source>
</reference>
<sequence>MAGRWYPGVDAKRLAARKTRRELEARAIAAAARATPPSCWICKGEMPEGIESAESWWPCCTQKCHAARELELDRREEVREARRMGLPVAEFRAPRVGNRPFDPNSAPAYHSSMSSDTKTPPPGLTEEERLMWLFDHNPEAMTDDETVDLSVLMVDVVRKETRGELEALAKKRPEDLTDSERILLKVLLWLNQG</sequence>
<accession>A0AAW8D9Z7</accession>
<feature type="region of interest" description="Disordered" evidence="1">
    <location>
        <begin position="95"/>
        <end position="124"/>
    </location>
</feature>
<protein>
    <submittedName>
        <fullName evidence="2">Uncharacterized protein</fullName>
    </submittedName>
</protein>
<comment type="caution">
    <text evidence="2">The sequence shown here is derived from an EMBL/GenBank/DDBJ whole genome shotgun (WGS) entry which is preliminary data.</text>
</comment>
<dbReference type="AlphaFoldDB" id="A0AAW8D9Z7"/>
<evidence type="ECO:0000256" key="1">
    <source>
        <dbReference type="SAM" id="MobiDB-lite"/>
    </source>
</evidence>
<dbReference type="Proteomes" id="UP001242045">
    <property type="component" value="Unassembled WGS sequence"/>
</dbReference>
<gene>
    <name evidence="2" type="ORF">J2W31_006533</name>
</gene>
<proteinExistence type="predicted"/>
<name>A0AAW8D9Z7_9BURK</name>